<dbReference type="RefSeq" id="WP_050519935.1">
    <property type="nucleotide sequence ID" value="NZ_FOCO01000020.1"/>
</dbReference>
<comment type="subcellular location">
    <subcellularLocation>
        <location evidence="1">Cytoplasm</location>
    </subcellularLocation>
</comment>
<evidence type="ECO:0000259" key="12">
    <source>
        <dbReference type="Pfam" id="PF02767"/>
    </source>
</evidence>
<dbReference type="SUPFAM" id="SSF55979">
    <property type="entry name" value="DNA clamp"/>
    <property type="match status" value="1"/>
</dbReference>
<dbReference type="CDD" id="cd00140">
    <property type="entry name" value="beta_clamp"/>
    <property type="match status" value="1"/>
</dbReference>
<keyword evidence="6" id="KW-0548">Nucleotidyltransferase</keyword>
<evidence type="ECO:0000256" key="5">
    <source>
        <dbReference type="ARBA" id="ARBA00022679"/>
    </source>
</evidence>
<dbReference type="AlphaFoldDB" id="A0A1H8IFS9"/>
<dbReference type="Gene3D" id="3.10.150.10">
    <property type="entry name" value="DNA Polymerase III, subunit A, domain 2"/>
    <property type="match status" value="1"/>
</dbReference>
<dbReference type="InterPro" id="IPR001001">
    <property type="entry name" value="DNA_polIII_beta"/>
</dbReference>
<evidence type="ECO:0000256" key="7">
    <source>
        <dbReference type="ARBA" id="ARBA00022705"/>
    </source>
</evidence>
<feature type="domain" description="DNA polymerase III beta sliding clamp central" evidence="12">
    <location>
        <begin position="164"/>
        <end position="272"/>
    </location>
</feature>
<name>A0A1H8IFS9_9RHOB</name>
<organism evidence="13 14">
    <name type="scientific">Pseudorhodobacter antarcticus</name>
    <dbReference type="NCBI Taxonomy" id="1077947"/>
    <lineage>
        <taxon>Bacteria</taxon>
        <taxon>Pseudomonadati</taxon>
        <taxon>Pseudomonadota</taxon>
        <taxon>Alphaproteobacteria</taxon>
        <taxon>Rhodobacterales</taxon>
        <taxon>Paracoccaceae</taxon>
        <taxon>Pseudorhodobacter</taxon>
    </lineage>
</organism>
<evidence type="ECO:0000256" key="9">
    <source>
        <dbReference type="ARBA" id="ARBA00023125"/>
    </source>
</evidence>
<dbReference type="GO" id="GO:0003677">
    <property type="term" value="F:DNA binding"/>
    <property type="evidence" value="ECO:0007669"/>
    <property type="project" value="UniProtKB-KW"/>
</dbReference>
<sequence>MNDMTPMNTQYMSLYVEHADLTAGVAFLMRTLEKHKHIPILANILFPGDGTMQATDLDQTATWRLTGLGGGFVPEHQAFTVTADSLQRAIKGANKGCLVSFAIEAVDDEPAGRVVVSADGMVSKLQALPVCDFPVDMPYMKPSPTAVVFHMTAARMAAWLGFIAPCISTEETRYYLNGVFLNSRRGVLSAVATDGHKLGIMDTDHAWPVTEGRGPWNSDGIIWPKKAVNTVISALGKKATGYVQLTIGPIFVKVEHEQWSVVSKHIDGTFPDYTRVIPSLGKGFAGVNVDDAQKAITRLVGVLGKQGGAIHVDTRENTVGAKNGNEPTTLALTFTDVAEQVKDADDCNTVLDGFGVNPAYLKDALAAFSDCGVVHFTWDEGSPIRFQGVSWGWNADCYIEGVRIVMPMRY</sequence>
<dbReference type="GO" id="GO:0008408">
    <property type="term" value="F:3'-5' exonuclease activity"/>
    <property type="evidence" value="ECO:0007669"/>
    <property type="project" value="InterPro"/>
</dbReference>
<protein>
    <recommendedName>
        <fullName evidence="3">Beta sliding clamp</fullName>
    </recommendedName>
    <alternativeName>
        <fullName evidence="11">Beta-clamp processivity factor</fullName>
    </alternativeName>
    <alternativeName>
        <fullName evidence="10">DNA polymerase III beta sliding clamp subunit</fullName>
    </alternativeName>
</protein>
<dbReference type="Proteomes" id="UP000183002">
    <property type="component" value="Unassembled WGS sequence"/>
</dbReference>
<gene>
    <name evidence="13" type="ORF">SAMN05216227_102024</name>
</gene>
<keyword evidence="9" id="KW-0238">DNA-binding</keyword>
<proteinExistence type="inferred from homology"/>
<evidence type="ECO:0000256" key="2">
    <source>
        <dbReference type="ARBA" id="ARBA00010752"/>
    </source>
</evidence>
<keyword evidence="14" id="KW-1185">Reference proteome</keyword>
<dbReference type="OrthoDB" id="8421503at2"/>
<evidence type="ECO:0000256" key="6">
    <source>
        <dbReference type="ARBA" id="ARBA00022695"/>
    </source>
</evidence>
<dbReference type="SMART" id="SM00480">
    <property type="entry name" value="POL3Bc"/>
    <property type="match status" value="1"/>
</dbReference>
<dbReference type="InterPro" id="IPR046938">
    <property type="entry name" value="DNA_clamp_sf"/>
</dbReference>
<dbReference type="STRING" id="1077947.SAMN05216227_102024"/>
<evidence type="ECO:0000256" key="11">
    <source>
        <dbReference type="ARBA" id="ARBA00033276"/>
    </source>
</evidence>
<dbReference type="Gene3D" id="3.70.10.10">
    <property type="match status" value="1"/>
</dbReference>
<keyword evidence="5" id="KW-0808">Transferase</keyword>
<reference evidence="13 14" key="1">
    <citation type="submission" date="2016-10" db="EMBL/GenBank/DDBJ databases">
        <authorList>
            <person name="de Groot N.N."/>
        </authorList>
    </citation>
    <scope>NUCLEOTIDE SEQUENCE [LARGE SCALE GENOMIC DNA]</scope>
    <source>
        <strain evidence="13 14">CGMCC 1.10836</strain>
    </source>
</reference>
<dbReference type="GO" id="GO:0003887">
    <property type="term" value="F:DNA-directed DNA polymerase activity"/>
    <property type="evidence" value="ECO:0007669"/>
    <property type="project" value="UniProtKB-KW"/>
</dbReference>
<keyword evidence="8" id="KW-0239">DNA-directed DNA polymerase</keyword>
<dbReference type="GO" id="GO:0005737">
    <property type="term" value="C:cytoplasm"/>
    <property type="evidence" value="ECO:0007669"/>
    <property type="project" value="UniProtKB-SubCell"/>
</dbReference>
<dbReference type="EMBL" id="FOCO01000020">
    <property type="protein sequence ID" value="SEN67211.1"/>
    <property type="molecule type" value="Genomic_DNA"/>
</dbReference>
<dbReference type="GO" id="GO:0009360">
    <property type="term" value="C:DNA polymerase III complex"/>
    <property type="evidence" value="ECO:0007669"/>
    <property type="project" value="InterPro"/>
</dbReference>
<accession>A0A1H8IFS9</accession>
<evidence type="ECO:0000313" key="13">
    <source>
        <dbReference type="EMBL" id="SEN67211.1"/>
    </source>
</evidence>
<dbReference type="GO" id="GO:0006271">
    <property type="term" value="P:DNA strand elongation involved in DNA replication"/>
    <property type="evidence" value="ECO:0007669"/>
    <property type="project" value="TreeGrafter"/>
</dbReference>
<evidence type="ECO:0000256" key="3">
    <source>
        <dbReference type="ARBA" id="ARBA00021035"/>
    </source>
</evidence>
<evidence type="ECO:0000256" key="4">
    <source>
        <dbReference type="ARBA" id="ARBA00022490"/>
    </source>
</evidence>
<evidence type="ECO:0000256" key="10">
    <source>
        <dbReference type="ARBA" id="ARBA00030988"/>
    </source>
</evidence>
<dbReference type="Pfam" id="PF02767">
    <property type="entry name" value="DNA_pol3_beta_2"/>
    <property type="match status" value="1"/>
</dbReference>
<dbReference type="InterPro" id="IPR022637">
    <property type="entry name" value="DNA_polIII_beta_cen"/>
</dbReference>
<evidence type="ECO:0000256" key="1">
    <source>
        <dbReference type="ARBA" id="ARBA00004496"/>
    </source>
</evidence>
<keyword evidence="4" id="KW-0963">Cytoplasm</keyword>
<keyword evidence="7" id="KW-0235">DNA replication</keyword>
<dbReference type="PANTHER" id="PTHR30478:SF0">
    <property type="entry name" value="BETA SLIDING CLAMP"/>
    <property type="match status" value="1"/>
</dbReference>
<evidence type="ECO:0000256" key="8">
    <source>
        <dbReference type="ARBA" id="ARBA00022932"/>
    </source>
</evidence>
<dbReference type="PANTHER" id="PTHR30478">
    <property type="entry name" value="DNA POLYMERASE III SUBUNIT BETA"/>
    <property type="match status" value="1"/>
</dbReference>
<evidence type="ECO:0000313" key="14">
    <source>
        <dbReference type="Proteomes" id="UP000183002"/>
    </source>
</evidence>
<comment type="similarity">
    <text evidence="2">Belongs to the beta sliding clamp family.</text>
</comment>